<reference evidence="1" key="1">
    <citation type="submission" date="2018-05" db="EMBL/GenBank/DDBJ databases">
        <authorList>
            <person name="Lanie J.A."/>
            <person name="Ng W.-L."/>
            <person name="Kazmierczak K.M."/>
            <person name="Andrzejewski T.M."/>
            <person name="Davidsen T.M."/>
            <person name="Wayne K.J."/>
            <person name="Tettelin H."/>
            <person name="Glass J.I."/>
            <person name="Rusch D."/>
            <person name="Podicherti R."/>
            <person name="Tsui H.-C.T."/>
            <person name="Winkler M.E."/>
        </authorList>
    </citation>
    <scope>NUCLEOTIDE SEQUENCE</scope>
</reference>
<evidence type="ECO:0000313" key="1">
    <source>
        <dbReference type="EMBL" id="SVC11820.1"/>
    </source>
</evidence>
<dbReference type="EMBL" id="UINC01074534">
    <property type="protein sequence ID" value="SVC11820.1"/>
    <property type="molecule type" value="Genomic_DNA"/>
</dbReference>
<accession>A0A382JI48</accession>
<gene>
    <name evidence="1" type="ORF">METZ01_LOCUS264674</name>
</gene>
<sequence>MINKMTSDEIREAFLKYFESKG</sequence>
<dbReference type="AlphaFoldDB" id="A0A382JI48"/>
<name>A0A382JI48_9ZZZZ</name>
<proteinExistence type="predicted"/>
<protein>
    <submittedName>
        <fullName evidence="1">Uncharacterized protein</fullName>
    </submittedName>
</protein>
<feature type="non-terminal residue" evidence="1">
    <location>
        <position position="22"/>
    </location>
</feature>
<organism evidence="1">
    <name type="scientific">marine metagenome</name>
    <dbReference type="NCBI Taxonomy" id="408172"/>
    <lineage>
        <taxon>unclassified sequences</taxon>
        <taxon>metagenomes</taxon>
        <taxon>ecological metagenomes</taxon>
    </lineage>
</organism>